<dbReference type="InterPro" id="IPR012341">
    <property type="entry name" value="6hp_glycosidase-like_sf"/>
</dbReference>
<dbReference type="FunFam" id="1.50.10.10:FF:000037">
    <property type="entry name" value="alpha-1,2-Mannosidase"/>
    <property type="match status" value="1"/>
</dbReference>
<reference evidence="10" key="1">
    <citation type="submission" date="2022-07" db="EMBL/GenBank/DDBJ databases">
        <title>Genome Sequence of Xylaria arbuscula.</title>
        <authorList>
            <person name="Buettner E."/>
        </authorList>
    </citation>
    <scope>NUCLEOTIDE SEQUENCE</scope>
    <source>
        <strain evidence="10">VT107</strain>
    </source>
</reference>
<comment type="pathway">
    <text evidence="2">Protein modification; protein glycosylation.</text>
</comment>
<comment type="cofactor">
    <cofactor evidence="1 7">
        <name>Ca(2+)</name>
        <dbReference type="ChEBI" id="CHEBI:29108"/>
    </cofactor>
</comment>
<accession>A0A9W8N7P5</accession>
<dbReference type="GO" id="GO:0005509">
    <property type="term" value="F:calcium ion binding"/>
    <property type="evidence" value="ECO:0007669"/>
    <property type="project" value="InterPro"/>
</dbReference>
<feature type="binding site" evidence="7">
    <location>
        <position position="536"/>
    </location>
    <ligand>
        <name>Ca(2+)</name>
        <dbReference type="ChEBI" id="CHEBI:29108"/>
    </ligand>
</feature>
<comment type="caution">
    <text evidence="10">The sequence shown here is derived from an EMBL/GenBank/DDBJ whole genome shotgun (WGS) entry which is preliminary data.</text>
</comment>
<organism evidence="10 11">
    <name type="scientific">Xylaria arbuscula</name>
    <dbReference type="NCBI Taxonomy" id="114810"/>
    <lineage>
        <taxon>Eukaryota</taxon>
        <taxon>Fungi</taxon>
        <taxon>Dikarya</taxon>
        <taxon>Ascomycota</taxon>
        <taxon>Pezizomycotina</taxon>
        <taxon>Sordariomycetes</taxon>
        <taxon>Xylariomycetidae</taxon>
        <taxon>Xylariales</taxon>
        <taxon>Xylariaceae</taxon>
        <taxon>Xylaria</taxon>
    </lineage>
</organism>
<evidence type="ECO:0000256" key="4">
    <source>
        <dbReference type="ARBA" id="ARBA00022801"/>
    </source>
</evidence>
<dbReference type="SUPFAM" id="SSF48225">
    <property type="entry name" value="Seven-hairpin glycosidases"/>
    <property type="match status" value="1"/>
</dbReference>
<keyword evidence="7" id="KW-0479">Metal-binding</keyword>
<dbReference type="PANTHER" id="PTHR11742:SF29">
    <property type="entry name" value="ALPHA-1,2-MANNOSIDASE"/>
    <property type="match status" value="1"/>
</dbReference>
<dbReference type="GO" id="GO:0036503">
    <property type="term" value="P:ERAD pathway"/>
    <property type="evidence" value="ECO:0007669"/>
    <property type="project" value="UniProtKB-ARBA"/>
</dbReference>
<gene>
    <name evidence="10" type="ORF">NPX13_g8712</name>
</gene>
<dbReference type="GO" id="GO:0016020">
    <property type="term" value="C:membrane"/>
    <property type="evidence" value="ECO:0007669"/>
    <property type="project" value="InterPro"/>
</dbReference>
<evidence type="ECO:0000256" key="9">
    <source>
        <dbReference type="RuleBase" id="RU361193"/>
    </source>
</evidence>
<evidence type="ECO:0000256" key="2">
    <source>
        <dbReference type="ARBA" id="ARBA00004922"/>
    </source>
</evidence>
<dbReference type="Proteomes" id="UP001148614">
    <property type="component" value="Unassembled WGS sequence"/>
</dbReference>
<dbReference type="AlphaFoldDB" id="A0A9W8N7P5"/>
<dbReference type="PANTHER" id="PTHR11742">
    <property type="entry name" value="MANNOSYL-OLIGOSACCHARIDE ALPHA-1,2-MANNOSIDASE-RELATED"/>
    <property type="match status" value="1"/>
</dbReference>
<evidence type="ECO:0000256" key="8">
    <source>
        <dbReference type="PIRSR" id="PIRSR601382-3"/>
    </source>
</evidence>
<evidence type="ECO:0000256" key="3">
    <source>
        <dbReference type="ARBA" id="ARBA00007658"/>
    </source>
</evidence>
<proteinExistence type="inferred from homology"/>
<keyword evidence="4 9" id="KW-0378">Hydrolase</keyword>
<evidence type="ECO:0000256" key="1">
    <source>
        <dbReference type="ARBA" id="ARBA00001913"/>
    </source>
</evidence>
<dbReference type="EC" id="3.2.1.-" evidence="9"/>
<dbReference type="EMBL" id="JANPWZ010001964">
    <property type="protein sequence ID" value="KAJ3562047.1"/>
    <property type="molecule type" value="Genomic_DNA"/>
</dbReference>
<feature type="active site" description="Proton donor" evidence="6">
    <location>
        <position position="396"/>
    </location>
</feature>
<dbReference type="InterPro" id="IPR001382">
    <property type="entry name" value="Glyco_hydro_47"/>
</dbReference>
<evidence type="ECO:0000313" key="10">
    <source>
        <dbReference type="EMBL" id="KAJ3562047.1"/>
    </source>
</evidence>
<dbReference type="VEuPathDB" id="FungiDB:F4678DRAFT_420402"/>
<dbReference type="GO" id="GO:0005783">
    <property type="term" value="C:endoplasmic reticulum"/>
    <property type="evidence" value="ECO:0007669"/>
    <property type="project" value="TreeGrafter"/>
</dbReference>
<sequence length="545" mass="61374">MNNGVSRSDQITSKSSFDWSKVPYKYPAGVLTPLPTGSPRSFPNVQSRLKAGNTEHKKLQESRRRKVKEIFVGDWEAYKKYAWLKDALMPISGGFRDQFSGWAATLVDSLDTLWILGLREEFDEAVEAVAQIDFGQSTTSRVNIFETNIRYLGGLIAAYDLSKREVLLAKAIELGDLIYGGFNTENRMPVDFIDFNAAKTGEGLMVEGQVVSASPGTLSLELTRLSQITGDSKYYDAVSRVMEVFRQGQQRTKLPGLWPTYVSMYEQNVIRGDHFTLAGCADSLYEYLPKMVALLGGLEPKYEEMSQRFLEAAKALLFRPMIPTNEPILMPSSGRVIGDGNVLLDQESEHLGCYIGGVYALAGRLFGDQGYVDTGANLTRGCVYAYKSFPTGIMPERINMVACDSLEECKWDEDKFDEEKAKQREWKEHLPLGFTTAKDPRYLLRPEAIESVFILYRVTGDPAWQDMGWDMFNAIVKGTRTGLGAHASVKDVTRATPTLVQEDYMESFWLAETLKYFYLLFSPPDIISLDDYVFNTEAHPFLRSK</sequence>
<keyword evidence="11" id="KW-1185">Reference proteome</keyword>
<dbReference type="PRINTS" id="PR00747">
    <property type="entry name" value="GLYHDRLASE47"/>
</dbReference>
<feature type="disulfide bond" evidence="8">
    <location>
        <begin position="353"/>
        <end position="382"/>
    </location>
</feature>
<feature type="active site" description="Proton donor" evidence="6">
    <location>
        <position position="146"/>
    </location>
</feature>
<dbReference type="Gene3D" id="1.50.10.10">
    <property type="match status" value="1"/>
</dbReference>
<keyword evidence="9" id="KW-0326">Glycosidase</keyword>
<keyword evidence="5 8" id="KW-1015">Disulfide bond</keyword>
<evidence type="ECO:0000256" key="5">
    <source>
        <dbReference type="ARBA" id="ARBA00023157"/>
    </source>
</evidence>
<dbReference type="GO" id="GO:0004571">
    <property type="term" value="F:mannosyl-oligosaccharide 1,2-alpha-mannosidase activity"/>
    <property type="evidence" value="ECO:0007669"/>
    <property type="project" value="InterPro"/>
</dbReference>
<evidence type="ECO:0000313" key="11">
    <source>
        <dbReference type="Proteomes" id="UP001148614"/>
    </source>
</evidence>
<dbReference type="InterPro" id="IPR036026">
    <property type="entry name" value="Seven-hairpin_glycosidases"/>
</dbReference>
<evidence type="ECO:0000256" key="6">
    <source>
        <dbReference type="PIRSR" id="PIRSR601382-1"/>
    </source>
</evidence>
<dbReference type="InterPro" id="IPR050749">
    <property type="entry name" value="Glycosyl_Hydrolase_47"/>
</dbReference>
<feature type="active site" evidence="6">
    <location>
        <position position="447"/>
    </location>
</feature>
<keyword evidence="7" id="KW-0106">Calcium</keyword>
<comment type="similarity">
    <text evidence="3 9">Belongs to the glycosyl hydrolase 47 family.</text>
</comment>
<dbReference type="GO" id="GO:0005975">
    <property type="term" value="P:carbohydrate metabolic process"/>
    <property type="evidence" value="ECO:0007669"/>
    <property type="project" value="InterPro"/>
</dbReference>
<name>A0A9W8N7P5_9PEZI</name>
<protein>
    <recommendedName>
        <fullName evidence="9">alpha-1,2-Mannosidase</fullName>
        <ecNumber evidence="9">3.2.1.-</ecNumber>
    </recommendedName>
</protein>
<dbReference type="Pfam" id="PF01532">
    <property type="entry name" value="Glyco_hydro_47"/>
    <property type="match status" value="1"/>
</dbReference>
<feature type="active site" evidence="6">
    <location>
        <position position="282"/>
    </location>
</feature>
<evidence type="ECO:0000256" key="7">
    <source>
        <dbReference type="PIRSR" id="PIRSR601382-2"/>
    </source>
</evidence>